<evidence type="ECO:0000256" key="1">
    <source>
        <dbReference type="SAM" id="Phobius"/>
    </source>
</evidence>
<dbReference type="Pfam" id="PF04306">
    <property type="entry name" value="DUF456"/>
    <property type="match status" value="1"/>
</dbReference>
<keyword evidence="1" id="KW-1133">Transmembrane helix</keyword>
<gene>
    <name evidence="2" type="ORF">GCM10008967_34700</name>
</gene>
<feature type="transmembrane region" description="Helical" evidence="1">
    <location>
        <begin position="6"/>
        <end position="38"/>
    </location>
</feature>
<comment type="caution">
    <text evidence="2">The sequence shown here is derived from an EMBL/GenBank/DDBJ whole genome shotgun (WGS) entry which is preliminary data.</text>
</comment>
<feature type="transmembrane region" description="Helical" evidence="1">
    <location>
        <begin position="50"/>
        <end position="69"/>
    </location>
</feature>
<dbReference type="PANTHER" id="PTHR39165">
    <property type="entry name" value="IG HYPOTHETICAL 17883"/>
    <property type="match status" value="1"/>
</dbReference>
<keyword evidence="3" id="KW-1185">Reference proteome</keyword>
<feature type="transmembrane region" description="Helical" evidence="1">
    <location>
        <begin position="129"/>
        <end position="157"/>
    </location>
</feature>
<name>A0ABN0WM36_9BACI</name>
<protein>
    <submittedName>
        <fullName evidence="2">DUF456 domain-containing protein</fullName>
    </submittedName>
</protein>
<proteinExistence type="predicted"/>
<dbReference type="PANTHER" id="PTHR39165:SF1">
    <property type="entry name" value="DUF456 DOMAIN-CONTAINING PROTEIN"/>
    <property type="match status" value="1"/>
</dbReference>
<evidence type="ECO:0000313" key="3">
    <source>
        <dbReference type="Proteomes" id="UP001500782"/>
    </source>
</evidence>
<sequence>MEILTWVILVTLWIGAFVGLIYPILPSAVFLYGSYFVYGFLVSFESFSTFFWIIQTSFFVLLFVVDYVANALGVKKYGGTKASMWGSTIGLLVGPFIIPFAGIILGPFIGAIIAEIVVHKTPFNQALRIGFGSVVGLIGSVLVKGLIMLGMLVYFLIQVL</sequence>
<dbReference type="EMBL" id="BAAADJ010000059">
    <property type="protein sequence ID" value="GAA0341377.1"/>
    <property type="molecule type" value="Genomic_DNA"/>
</dbReference>
<accession>A0ABN0WM36</accession>
<dbReference type="InterPro" id="IPR007403">
    <property type="entry name" value="DUF456"/>
</dbReference>
<organism evidence="2 3">
    <name type="scientific">Bacillus carboniphilus</name>
    <dbReference type="NCBI Taxonomy" id="86663"/>
    <lineage>
        <taxon>Bacteria</taxon>
        <taxon>Bacillati</taxon>
        <taxon>Bacillota</taxon>
        <taxon>Bacilli</taxon>
        <taxon>Bacillales</taxon>
        <taxon>Bacillaceae</taxon>
        <taxon>Bacillus</taxon>
    </lineage>
</organism>
<feature type="transmembrane region" description="Helical" evidence="1">
    <location>
        <begin position="89"/>
        <end position="117"/>
    </location>
</feature>
<reference evidence="2 3" key="1">
    <citation type="journal article" date="2019" name="Int. J. Syst. Evol. Microbiol.">
        <title>The Global Catalogue of Microorganisms (GCM) 10K type strain sequencing project: providing services to taxonomists for standard genome sequencing and annotation.</title>
        <authorList>
            <consortium name="The Broad Institute Genomics Platform"/>
            <consortium name="The Broad Institute Genome Sequencing Center for Infectious Disease"/>
            <person name="Wu L."/>
            <person name="Ma J."/>
        </authorList>
    </citation>
    <scope>NUCLEOTIDE SEQUENCE [LARGE SCALE GENOMIC DNA]</scope>
    <source>
        <strain evidence="2 3">JCM 9731</strain>
    </source>
</reference>
<dbReference type="Proteomes" id="UP001500782">
    <property type="component" value="Unassembled WGS sequence"/>
</dbReference>
<keyword evidence="1" id="KW-0812">Transmembrane</keyword>
<keyword evidence="1" id="KW-0472">Membrane</keyword>
<evidence type="ECO:0000313" key="2">
    <source>
        <dbReference type="EMBL" id="GAA0341377.1"/>
    </source>
</evidence>